<keyword evidence="3" id="KW-1185">Reference proteome</keyword>
<feature type="domain" description="G" evidence="1">
    <location>
        <begin position="10"/>
        <end position="152"/>
    </location>
</feature>
<sequence length="510" mass="54776">MNEAPVRIQFALVSHTNNGKTTLARTLVGMDVGEVRDAAHVTQFAEAHLLQTSEQGDSLMLWDTPGFGDSVRLLKRLSMSGNPIGWFLREVFDRYRDKPFWLSQQALRAAKEEADVVLYLVNSSESPQDAGYLPSEMKILEWLGKPVAVLLNQMGPPRPGGEEAAELQRWRQHLAQFAVVKEVLPLDAFARCWVHEHVFYEAIGKLIEPDRQAGYARLLAAWEAANLRRYRNALRLVAELIAFAARDRQAVAGEGTGLLRSALKAVGLSKGEQKRQEVAMAALVQRLNDEISGTTARMLVLHRLDPGQVAAINTRVRENFAVRAPVDKAQAGLLGAVVSGAATGLSADLMAGGLTLGGGALLGAIVGALTMAGAAWGFNVSTDRNEHTVQFADPFLQTLLHGALLRYLAVAHFGRGRGNYVESEAPPFWQAEVEQAVAAHAGDLPALWRALREAPDQQAAVTIAEKAVVPALDAVLARLYPAVALPAPVPTQAPATAGAAGTVTGTGTAR</sequence>
<dbReference type="InterPro" id="IPR006073">
    <property type="entry name" value="GTP-bd"/>
</dbReference>
<dbReference type="Pfam" id="PF11981">
    <property type="entry name" value="DUF3482"/>
    <property type="match status" value="1"/>
</dbReference>
<dbReference type="InterPro" id="IPR021871">
    <property type="entry name" value="DUF3482"/>
</dbReference>
<accession>A0ABV6FM52</accession>
<evidence type="ECO:0000313" key="3">
    <source>
        <dbReference type="Proteomes" id="UP001589773"/>
    </source>
</evidence>
<dbReference type="EMBL" id="JBHLWP010000037">
    <property type="protein sequence ID" value="MFC0254623.1"/>
    <property type="molecule type" value="Genomic_DNA"/>
</dbReference>
<organism evidence="2 3">
    <name type="scientific">Massilia consociata</name>
    <dbReference type="NCBI Taxonomy" id="760117"/>
    <lineage>
        <taxon>Bacteria</taxon>
        <taxon>Pseudomonadati</taxon>
        <taxon>Pseudomonadota</taxon>
        <taxon>Betaproteobacteria</taxon>
        <taxon>Burkholderiales</taxon>
        <taxon>Oxalobacteraceae</taxon>
        <taxon>Telluria group</taxon>
        <taxon>Massilia</taxon>
    </lineage>
</organism>
<name>A0ABV6FM52_9BURK</name>
<dbReference type="CDD" id="cd00882">
    <property type="entry name" value="Ras_like_GTPase"/>
    <property type="match status" value="1"/>
</dbReference>
<dbReference type="RefSeq" id="WP_379681868.1">
    <property type="nucleotide sequence ID" value="NZ_JBHLWP010000037.1"/>
</dbReference>
<gene>
    <name evidence="2" type="ORF">ACFFJK_22315</name>
</gene>
<evidence type="ECO:0000313" key="2">
    <source>
        <dbReference type="EMBL" id="MFC0254623.1"/>
    </source>
</evidence>
<dbReference type="Pfam" id="PF01926">
    <property type="entry name" value="MMR_HSR1"/>
    <property type="match status" value="1"/>
</dbReference>
<proteinExistence type="predicted"/>
<comment type="caution">
    <text evidence="2">The sequence shown here is derived from an EMBL/GenBank/DDBJ whole genome shotgun (WGS) entry which is preliminary data.</text>
</comment>
<dbReference type="Proteomes" id="UP001589773">
    <property type="component" value="Unassembled WGS sequence"/>
</dbReference>
<evidence type="ECO:0000259" key="1">
    <source>
        <dbReference type="Pfam" id="PF01926"/>
    </source>
</evidence>
<dbReference type="InterPro" id="IPR027417">
    <property type="entry name" value="P-loop_NTPase"/>
</dbReference>
<protein>
    <submittedName>
        <fullName evidence="2">DUF3482 domain-containing protein</fullName>
    </submittedName>
</protein>
<reference evidence="2 3" key="1">
    <citation type="submission" date="2024-09" db="EMBL/GenBank/DDBJ databases">
        <authorList>
            <person name="Sun Q."/>
            <person name="Mori K."/>
        </authorList>
    </citation>
    <scope>NUCLEOTIDE SEQUENCE [LARGE SCALE GENOMIC DNA]</scope>
    <source>
        <strain evidence="2 3">CCM 7792</strain>
    </source>
</reference>
<dbReference type="Gene3D" id="3.40.50.300">
    <property type="entry name" value="P-loop containing nucleotide triphosphate hydrolases"/>
    <property type="match status" value="1"/>
</dbReference>
<dbReference type="SUPFAM" id="SSF52540">
    <property type="entry name" value="P-loop containing nucleoside triphosphate hydrolases"/>
    <property type="match status" value="1"/>
</dbReference>